<evidence type="ECO:0000259" key="1">
    <source>
        <dbReference type="Pfam" id="PF08241"/>
    </source>
</evidence>
<dbReference type="Proteomes" id="UP001056708">
    <property type="component" value="Chromosome"/>
</dbReference>
<dbReference type="SUPFAM" id="SSF53335">
    <property type="entry name" value="S-adenosyl-L-methionine-dependent methyltransferases"/>
    <property type="match status" value="1"/>
</dbReference>
<dbReference type="Pfam" id="PF08241">
    <property type="entry name" value="Methyltransf_11"/>
    <property type="match status" value="1"/>
</dbReference>
<keyword evidence="2" id="KW-0808">Transferase</keyword>
<evidence type="ECO:0000313" key="2">
    <source>
        <dbReference type="EMBL" id="USR90396.1"/>
    </source>
</evidence>
<accession>A0ABY5ANP6</accession>
<protein>
    <submittedName>
        <fullName evidence="2">Methyltransferase domain-containing protein</fullName>
    </submittedName>
</protein>
<dbReference type="RefSeq" id="WP_252662426.1">
    <property type="nucleotide sequence ID" value="NZ_CP098611.1"/>
</dbReference>
<dbReference type="GO" id="GO:0032259">
    <property type="term" value="P:methylation"/>
    <property type="evidence" value="ECO:0007669"/>
    <property type="project" value="UniProtKB-KW"/>
</dbReference>
<proteinExistence type="predicted"/>
<organism evidence="2 3">
    <name type="scientific">Phormidium yuhuli AB48</name>
    <dbReference type="NCBI Taxonomy" id="2940671"/>
    <lineage>
        <taxon>Bacteria</taxon>
        <taxon>Bacillati</taxon>
        <taxon>Cyanobacteriota</taxon>
        <taxon>Cyanophyceae</taxon>
        <taxon>Oscillatoriophycideae</taxon>
        <taxon>Oscillatoriales</taxon>
        <taxon>Oscillatoriaceae</taxon>
        <taxon>Phormidium</taxon>
        <taxon>Phormidium yuhuli</taxon>
    </lineage>
</organism>
<name>A0ABY5ANP6_9CYAN</name>
<evidence type="ECO:0000313" key="3">
    <source>
        <dbReference type="Proteomes" id="UP001056708"/>
    </source>
</evidence>
<sequence length="183" mass="20883">MGLKLHIGGKEAHPDWKILDIEERPEVDFVGDAADLSQFEDNSVEAIYASHVLEHFHHSLNNELLVTLGEWHRVLQPGGKLLISVPNLQTLCWLYLNPNLMAFERLHLMSIMFGGQTNEFDVHRVGFDFETLAIYLEEVGFEEYEELTEFNLFKDCSSLRIMDTLISLNMAATKTARASGDEE</sequence>
<dbReference type="GO" id="GO:0008168">
    <property type="term" value="F:methyltransferase activity"/>
    <property type="evidence" value="ECO:0007669"/>
    <property type="project" value="UniProtKB-KW"/>
</dbReference>
<gene>
    <name evidence="2" type="ORF">NEA10_16365</name>
</gene>
<dbReference type="EMBL" id="CP098611">
    <property type="protein sequence ID" value="USR90396.1"/>
    <property type="molecule type" value="Genomic_DNA"/>
</dbReference>
<feature type="domain" description="Methyltransferase type 11" evidence="1">
    <location>
        <begin position="27"/>
        <end position="83"/>
    </location>
</feature>
<dbReference type="CDD" id="cd02440">
    <property type="entry name" value="AdoMet_MTases"/>
    <property type="match status" value="1"/>
</dbReference>
<keyword evidence="3" id="KW-1185">Reference proteome</keyword>
<keyword evidence="2" id="KW-0489">Methyltransferase</keyword>
<dbReference type="Gene3D" id="3.40.50.150">
    <property type="entry name" value="Vaccinia Virus protein VP39"/>
    <property type="match status" value="1"/>
</dbReference>
<dbReference type="InterPro" id="IPR029063">
    <property type="entry name" value="SAM-dependent_MTases_sf"/>
</dbReference>
<reference evidence="2" key="1">
    <citation type="submission" date="2022-06" db="EMBL/GenBank/DDBJ databases">
        <title>Genome sequence of Phormidium yuhuli AB48 isolated from an industrial photobioreactor environment.</title>
        <authorList>
            <person name="Qiu Y."/>
            <person name="Noonan A.J.C."/>
            <person name="Dofher K."/>
            <person name="Koch M."/>
            <person name="Kieft B."/>
            <person name="Lin X."/>
            <person name="Ziels R.M."/>
            <person name="Hallam S.J."/>
        </authorList>
    </citation>
    <scope>NUCLEOTIDE SEQUENCE</scope>
    <source>
        <strain evidence="2">AB48</strain>
    </source>
</reference>
<dbReference type="InterPro" id="IPR013216">
    <property type="entry name" value="Methyltransf_11"/>
</dbReference>